<evidence type="ECO:0000256" key="1">
    <source>
        <dbReference type="SAM" id="MobiDB-lite"/>
    </source>
</evidence>
<name>A0A271IZU7_9BACT</name>
<protein>
    <recommendedName>
        <fullName evidence="4">Phage protein D</fullName>
    </recommendedName>
</protein>
<evidence type="ECO:0000313" key="3">
    <source>
        <dbReference type="Proteomes" id="UP000216339"/>
    </source>
</evidence>
<keyword evidence="3" id="KW-1185">Reference proteome</keyword>
<dbReference type="AlphaFoldDB" id="A0A271IZU7"/>
<evidence type="ECO:0000313" key="2">
    <source>
        <dbReference type="EMBL" id="PAP76019.1"/>
    </source>
</evidence>
<dbReference type="OrthoDB" id="262740at2"/>
<evidence type="ECO:0008006" key="4">
    <source>
        <dbReference type="Google" id="ProtNLM"/>
    </source>
</evidence>
<comment type="caution">
    <text evidence="2">The sequence shown here is derived from an EMBL/GenBank/DDBJ whole genome shotgun (WGS) entry which is preliminary data.</text>
</comment>
<reference evidence="2 3" key="1">
    <citation type="submission" date="2016-11" db="EMBL/GenBank/DDBJ databases">
        <title>Study of marine rhodopsin-containing bacteria.</title>
        <authorList>
            <person name="Yoshizawa S."/>
            <person name="Kumagai Y."/>
            <person name="Kogure K."/>
        </authorList>
    </citation>
    <scope>NUCLEOTIDE SEQUENCE [LARGE SCALE GENOMIC DNA]</scope>
    <source>
        <strain evidence="2 3">SAORIC-28</strain>
    </source>
</reference>
<proteinExistence type="predicted"/>
<dbReference type="SUPFAM" id="SSF69279">
    <property type="entry name" value="Phage tail proteins"/>
    <property type="match status" value="1"/>
</dbReference>
<feature type="region of interest" description="Disordered" evidence="1">
    <location>
        <begin position="283"/>
        <end position="311"/>
    </location>
</feature>
<organism evidence="2 3">
    <name type="scientific">Rubrivirga marina</name>
    <dbReference type="NCBI Taxonomy" id="1196024"/>
    <lineage>
        <taxon>Bacteria</taxon>
        <taxon>Pseudomonadati</taxon>
        <taxon>Rhodothermota</taxon>
        <taxon>Rhodothermia</taxon>
        <taxon>Rhodothermales</taxon>
        <taxon>Rubricoccaceae</taxon>
        <taxon>Rubrivirga</taxon>
    </lineage>
</organism>
<dbReference type="Gene3D" id="3.55.50.10">
    <property type="entry name" value="Baseplate protein-like domains"/>
    <property type="match status" value="1"/>
</dbReference>
<accession>A0A271IZU7</accession>
<dbReference type="EMBL" id="MQWD01000001">
    <property type="protein sequence ID" value="PAP76019.1"/>
    <property type="molecule type" value="Genomic_DNA"/>
</dbReference>
<sequence>MLDGLLGARLALLAGATVPLPVGPEAMRAFSQAEVVLDADGEDGFQLTFTLAKGPLLDYTLLQSGPFAPFNRVIVAVVFGVAPEVLIDGVVTHHEVVPSSEPGQSTLRVKGKSVVQMMDLKEKSESYPNQPDWLVVTQILASYAQVGLVPAVTPTTDVPIEVERITRQAETDLAFVRRLAQRNGYVFYVEPTPVPGVNTAYWGPETRLGLPQRALTVDMGDATNVTSLQFTADALAPVGTESVVVEPFLKLSIPIPSLPSLKVPPLAASPLPARRTQILRETASQNPAEAMTSAVAATTRAPDPVTGTGELDAARYGGALRARRLVGVRGAGLSYDGFYYVRRVSHTVTPGTYRQSFRISREGTGTLTPFVVP</sequence>
<dbReference type="RefSeq" id="WP_095509662.1">
    <property type="nucleotide sequence ID" value="NZ_MQWD01000001.1"/>
</dbReference>
<dbReference type="Proteomes" id="UP000216339">
    <property type="component" value="Unassembled WGS sequence"/>
</dbReference>
<gene>
    <name evidence="2" type="ORF">BSZ37_05965</name>
</gene>